<evidence type="ECO:0000313" key="1">
    <source>
        <dbReference type="EMBL" id="KAG8549716.1"/>
    </source>
</evidence>
<protein>
    <submittedName>
        <fullName evidence="1">Uncharacterized protein</fullName>
    </submittedName>
</protein>
<organism evidence="1 2">
    <name type="scientific">Engystomops pustulosus</name>
    <name type="common">Tungara frog</name>
    <name type="synonym">Physalaemus pustulosus</name>
    <dbReference type="NCBI Taxonomy" id="76066"/>
    <lineage>
        <taxon>Eukaryota</taxon>
        <taxon>Metazoa</taxon>
        <taxon>Chordata</taxon>
        <taxon>Craniata</taxon>
        <taxon>Vertebrata</taxon>
        <taxon>Euteleostomi</taxon>
        <taxon>Amphibia</taxon>
        <taxon>Batrachia</taxon>
        <taxon>Anura</taxon>
        <taxon>Neobatrachia</taxon>
        <taxon>Hyloidea</taxon>
        <taxon>Leptodactylidae</taxon>
        <taxon>Leiuperinae</taxon>
        <taxon>Engystomops</taxon>
    </lineage>
</organism>
<dbReference type="Proteomes" id="UP000824782">
    <property type="component" value="Unassembled WGS sequence"/>
</dbReference>
<reference evidence="1" key="1">
    <citation type="thesis" date="2020" institute="ProQuest LLC" country="789 East Eisenhower Parkway, Ann Arbor, MI, USA">
        <title>Comparative Genomics and Chromosome Evolution.</title>
        <authorList>
            <person name="Mudd A.B."/>
        </authorList>
    </citation>
    <scope>NUCLEOTIDE SEQUENCE</scope>
    <source>
        <strain evidence="1">237g6f4</strain>
        <tissue evidence="1">Blood</tissue>
    </source>
</reference>
<evidence type="ECO:0000313" key="2">
    <source>
        <dbReference type="Proteomes" id="UP000824782"/>
    </source>
</evidence>
<comment type="caution">
    <text evidence="1">The sequence shown here is derived from an EMBL/GenBank/DDBJ whole genome shotgun (WGS) entry which is preliminary data.</text>
</comment>
<proteinExistence type="predicted"/>
<dbReference type="EMBL" id="WNYA01000142">
    <property type="protein sequence ID" value="KAG8549716.1"/>
    <property type="molecule type" value="Genomic_DNA"/>
</dbReference>
<name>A0AAV6ZKY1_ENGPU</name>
<gene>
    <name evidence="1" type="ORF">GDO81_020007</name>
</gene>
<accession>A0AAV6ZKY1</accession>
<sequence length="92" mass="9888">MNSKTLSGTLISLLGDPFFIASTKAFQTSIEDLTDGVQFGRDPVGMLLDCNNCAIIKFTKGLSPAMWDSIVGQLELCSGVHHFFNCCATIAL</sequence>
<keyword evidence="2" id="KW-1185">Reference proteome</keyword>
<dbReference type="AlphaFoldDB" id="A0AAV6ZKY1"/>